<feature type="compositionally biased region" description="Polar residues" evidence="2">
    <location>
        <begin position="93"/>
        <end position="103"/>
    </location>
</feature>
<keyword evidence="5" id="KW-1185">Reference proteome</keyword>
<evidence type="ECO:0000256" key="1">
    <source>
        <dbReference type="ARBA" id="ARBA00007711"/>
    </source>
</evidence>
<evidence type="ECO:0008006" key="6">
    <source>
        <dbReference type="Google" id="ProtNLM"/>
    </source>
</evidence>
<dbReference type="Proteomes" id="UP001591681">
    <property type="component" value="Unassembled WGS sequence"/>
</dbReference>
<feature type="compositionally biased region" description="Polar residues" evidence="2">
    <location>
        <begin position="131"/>
        <end position="141"/>
    </location>
</feature>
<keyword evidence="3" id="KW-0472">Membrane</keyword>
<reference evidence="4 5" key="1">
    <citation type="submission" date="2024-09" db="EMBL/GenBank/DDBJ databases">
        <title>A chromosome-level genome assembly of Gray's grenadier anchovy, Coilia grayii.</title>
        <authorList>
            <person name="Fu Z."/>
        </authorList>
    </citation>
    <scope>NUCLEOTIDE SEQUENCE [LARGE SCALE GENOMIC DNA]</scope>
    <source>
        <strain evidence="4">G4</strain>
        <tissue evidence="4">Muscle</tissue>
    </source>
</reference>
<comment type="caution">
    <text evidence="4">The sequence shown here is derived from an EMBL/GenBank/DDBJ whole genome shotgun (WGS) entry which is preliminary data.</text>
</comment>
<feature type="transmembrane region" description="Helical" evidence="3">
    <location>
        <begin position="519"/>
        <end position="537"/>
    </location>
</feature>
<feature type="compositionally biased region" description="Basic and acidic residues" evidence="2">
    <location>
        <begin position="147"/>
        <end position="185"/>
    </location>
</feature>
<organism evidence="4 5">
    <name type="scientific">Coilia grayii</name>
    <name type="common">Gray's grenadier anchovy</name>
    <dbReference type="NCBI Taxonomy" id="363190"/>
    <lineage>
        <taxon>Eukaryota</taxon>
        <taxon>Metazoa</taxon>
        <taxon>Chordata</taxon>
        <taxon>Craniata</taxon>
        <taxon>Vertebrata</taxon>
        <taxon>Euteleostomi</taxon>
        <taxon>Actinopterygii</taxon>
        <taxon>Neopterygii</taxon>
        <taxon>Teleostei</taxon>
        <taxon>Clupei</taxon>
        <taxon>Clupeiformes</taxon>
        <taxon>Clupeoidei</taxon>
        <taxon>Engraulidae</taxon>
        <taxon>Coilinae</taxon>
        <taxon>Coilia</taxon>
    </lineage>
</organism>
<proteinExistence type="inferred from homology"/>
<keyword evidence="3" id="KW-1133">Transmembrane helix</keyword>
<evidence type="ECO:0000256" key="2">
    <source>
        <dbReference type="SAM" id="MobiDB-lite"/>
    </source>
</evidence>
<evidence type="ECO:0000313" key="4">
    <source>
        <dbReference type="EMBL" id="KAL2082852.1"/>
    </source>
</evidence>
<dbReference type="AlphaFoldDB" id="A0ABD1J6M2"/>
<keyword evidence="3" id="KW-0812">Transmembrane</keyword>
<feature type="transmembrane region" description="Helical" evidence="3">
    <location>
        <begin position="480"/>
        <end position="499"/>
    </location>
</feature>
<evidence type="ECO:0000313" key="5">
    <source>
        <dbReference type="Proteomes" id="UP001591681"/>
    </source>
</evidence>
<dbReference type="InterPro" id="IPR042314">
    <property type="entry name" value="TMEM121"/>
</dbReference>
<protein>
    <recommendedName>
        <fullName evidence="6">Transmembrane protein 121</fullName>
    </recommendedName>
</protein>
<accession>A0ABD1J6M2</accession>
<dbReference type="InterPro" id="IPR032776">
    <property type="entry name" value="CECR6/TMEM121"/>
</dbReference>
<feature type="compositionally biased region" description="Gly residues" evidence="2">
    <location>
        <begin position="264"/>
        <end position="274"/>
    </location>
</feature>
<feature type="transmembrane region" description="Helical" evidence="3">
    <location>
        <begin position="347"/>
        <end position="367"/>
    </location>
</feature>
<feature type="region of interest" description="Disordered" evidence="2">
    <location>
        <begin position="256"/>
        <end position="310"/>
    </location>
</feature>
<feature type="transmembrane region" description="Helical" evidence="3">
    <location>
        <begin position="412"/>
        <end position="435"/>
    </location>
</feature>
<name>A0ABD1J6M2_9TELE</name>
<dbReference type="PANTHER" id="PTHR31046:SF2">
    <property type="entry name" value="TRANSMEMBRANE PROTEIN 121"/>
    <property type="match status" value="1"/>
</dbReference>
<evidence type="ECO:0000256" key="3">
    <source>
        <dbReference type="SAM" id="Phobius"/>
    </source>
</evidence>
<feature type="region of interest" description="Disordered" evidence="2">
    <location>
        <begin position="1"/>
        <end position="185"/>
    </location>
</feature>
<comment type="similarity">
    <text evidence="1">Belongs to the TMEM121 family.</text>
</comment>
<gene>
    <name evidence="4" type="ORF">ACEWY4_020625</name>
</gene>
<dbReference type="EMBL" id="JBHFQA010000018">
    <property type="protein sequence ID" value="KAL2082852.1"/>
    <property type="molecule type" value="Genomic_DNA"/>
</dbReference>
<dbReference type="PANTHER" id="PTHR31046">
    <property type="entry name" value="TRANSMEMBRANE PROTEIN 121"/>
    <property type="match status" value="1"/>
</dbReference>
<dbReference type="Pfam" id="PF14997">
    <property type="entry name" value="CECR6_TMEM121"/>
    <property type="match status" value="1"/>
</dbReference>
<sequence>MPGTPVRAVQPPRPESQRQQSQNQSYHPPQHSRSRARATTLPSTAGAEPELPPSPAQQEQSQSHYPPQHSRSRARATTLPSTAGAEPEPLPSPAQQEQSQSYHPPQHSRSRTRATTLPSTAGAEPEPLPSPAQQEQSQSHYPPQHSRSREEQRGAERSSREEQRGAERSSREELRGAERSREERDGSFVLRVSPFSPSPMEHRWAPHAGDCLMERCSPLATRKYKSQRNAIILEVCHHGRGGSTGDRRLSPPFALTLGRRGGERGGGGGGGGGAQACAERASSSSSGGGRRQRAGTSGSGPAGIRMVPPPPTNKPHACLSTILIMSSMALMDAYLVEQNHGPRKIGICIMVTVGDLCFLIVLRYVAVWVGAEVRTAKRGYAMILWFLYIFVLEIKVYFIYQNYKADRKSLDALARKALTLVLSVCIPVLFVVLVAIDHMEYVRAFKKREEIRNRLFWVVVDLLDVLDIQANLWEPQKKGLPLWAEGLMFFYCYILLLVLPCVSLSEISMQGINIVPHKMMLYPILSLATINVVTLFIRGSNMLLYKDNRVSGILMGKNVLAIILKTCSFVQYRRQLQSAPPAFGLELQKNVQAPKGRPVQVTSVQVTMQDQTPLSEVTPCEHT</sequence>
<feature type="transmembrane region" description="Helical" evidence="3">
    <location>
        <begin position="379"/>
        <end position="400"/>
    </location>
</feature>